<dbReference type="EMBL" id="BAEO01000006">
    <property type="protein sequence ID" value="GAC17300.1"/>
    <property type="molecule type" value="Genomic_DNA"/>
</dbReference>
<dbReference type="GO" id="GO:0008320">
    <property type="term" value="F:protein transmembrane transporter activity"/>
    <property type="evidence" value="ECO:0007669"/>
    <property type="project" value="TreeGrafter"/>
</dbReference>
<proteinExistence type="predicted"/>
<dbReference type="GO" id="GO:0046819">
    <property type="term" value="P:protein secretion by the type V secretion system"/>
    <property type="evidence" value="ECO:0007669"/>
    <property type="project" value="TreeGrafter"/>
</dbReference>
<keyword evidence="2" id="KW-1185">Reference proteome</keyword>
<dbReference type="STRING" id="493475.GARC_0318"/>
<dbReference type="PANTHER" id="PTHR34597:SF6">
    <property type="entry name" value="BLR6126 PROTEIN"/>
    <property type="match status" value="1"/>
</dbReference>
<sequence>MKLIPKFFLTISFIVIAVFPRVTLSEENKCDQSQNVKLVTNDIFDLTDKDTIFLHHWANFLHIKTKQKTLLNESAFFLDKCEVNDEDLKELERHLRSEKYIRDASVTYNEDHEVEVQTWDNWSLLPTLEFGRKGGENKFAIGIQDRNLLGLGIDAEVEYFSNDQRSGYKLKTQFPLYFKNNINAKIRLTSNDDGTSEAIFLQKKFVSFDTNNAFEIGFNNFNQIDTQYNNGMVSNQYIHHKNFSTINWQWLHQDSSTDTLRFGLGYSQDKHRFSELPEQTLTSPLPSTVLPSNRAFNYPFLSVEYLQKDYRKLTNLNLINHIEDFNFGWNATASIGSDLTNSEDSPSLIWQSHLSKGFDLFDNAIWLFEASFEGEVYDNSNVENRLLLNINTEYFHKFNGRWGAYFKNANQFSKNQFLDSPIVLGGESGVRGYPLQYQHGKHSTQFTLEARYYPHINIYKLLELGGAAFLDTGRVFGQSELSQNSSPWMTSVGLGARFFSTHSSEARVIHVDIIKPLSSAPNVNSVEFRITTKHSF</sequence>
<reference evidence="1 2" key="1">
    <citation type="journal article" date="2017" name="Antonie Van Leeuwenhoek">
        <title>Rhizobium rhizosphaerae sp. nov., a novel species isolated from rice rhizosphere.</title>
        <authorList>
            <person name="Zhao J.J."/>
            <person name="Zhang J."/>
            <person name="Zhang R.J."/>
            <person name="Zhang C.W."/>
            <person name="Yin H.Q."/>
            <person name="Zhang X.X."/>
        </authorList>
    </citation>
    <scope>NUCLEOTIDE SEQUENCE [LARGE SCALE GENOMIC DNA]</scope>
    <source>
        <strain evidence="1 2">BSs20135</strain>
    </source>
</reference>
<dbReference type="GO" id="GO:0098046">
    <property type="term" value="C:type V protein secretion system complex"/>
    <property type="evidence" value="ECO:0007669"/>
    <property type="project" value="TreeGrafter"/>
</dbReference>
<dbReference type="eggNOG" id="COG2831">
    <property type="taxonomic scope" value="Bacteria"/>
</dbReference>
<dbReference type="InterPro" id="IPR051544">
    <property type="entry name" value="TPS_OM_transporter"/>
</dbReference>
<dbReference type="RefSeq" id="WP_007616032.1">
    <property type="nucleotide sequence ID" value="NZ_BAEO01000006.1"/>
</dbReference>
<evidence type="ECO:0008006" key="3">
    <source>
        <dbReference type="Google" id="ProtNLM"/>
    </source>
</evidence>
<dbReference type="PANTHER" id="PTHR34597">
    <property type="entry name" value="SLR1661 PROTEIN"/>
    <property type="match status" value="1"/>
</dbReference>
<gene>
    <name evidence="1" type="ORF">GARC_0318</name>
</gene>
<dbReference type="Proteomes" id="UP000006327">
    <property type="component" value="Unassembled WGS sequence"/>
</dbReference>
<organism evidence="1 2">
    <name type="scientific">Paraglaciecola arctica BSs20135</name>
    <dbReference type="NCBI Taxonomy" id="493475"/>
    <lineage>
        <taxon>Bacteria</taxon>
        <taxon>Pseudomonadati</taxon>
        <taxon>Pseudomonadota</taxon>
        <taxon>Gammaproteobacteria</taxon>
        <taxon>Alteromonadales</taxon>
        <taxon>Alteromonadaceae</taxon>
        <taxon>Paraglaciecola</taxon>
    </lineage>
</organism>
<accession>K6Z1I5</accession>
<dbReference type="OrthoDB" id="6306838at2"/>
<comment type="caution">
    <text evidence="1">The sequence shown here is derived from an EMBL/GenBank/DDBJ whole genome shotgun (WGS) entry which is preliminary data.</text>
</comment>
<name>K6Z1I5_9ALTE</name>
<evidence type="ECO:0000313" key="1">
    <source>
        <dbReference type="EMBL" id="GAC17300.1"/>
    </source>
</evidence>
<protein>
    <recommendedName>
        <fullName evidence="3">Bacterial surface antigen (D15) domain-containing protein</fullName>
    </recommendedName>
</protein>
<evidence type="ECO:0000313" key="2">
    <source>
        <dbReference type="Proteomes" id="UP000006327"/>
    </source>
</evidence>
<dbReference type="AlphaFoldDB" id="K6Z1I5"/>
<dbReference type="Gene3D" id="2.40.160.50">
    <property type="entry name" value="membrane protein fhac: a member of the omp85/tpsb transporter family"/>
    <property type="match status" value="1"/>
</dbReference>